<accession>X0X975</accession>
<protein>
    <submittedName>
        <fullName evidence="1">Uncharacterized protein</fullName>
    </submittedName>
</protein>
<comment type="caution">
    <text evidence="1">The sequence shown here is derived from an EMBL/GenBank/DDBJ whole genome shotgun (WGS) entry which is preliminary data.</text>
</comment>
<dbReference type="EMBL" id="BARS01040816">
    <property type="protein sequence ID" value="GAG39764.1"/>
    <property type="molecule type" value="Genomic_DNA"/>
</dbReference>
<feature type="non-terminal residue" evidence="1">
    <location>
        <position position="1"/>
    </location>
</feature>
<name>X0X975_9ZZZZ</name>
<feature type="non-terminal residue" evidence="1">
    <location>
        <position position="253"/>
    </location>
</feature>
<reference evidence="1" key="1">
    <citation type="journal article" date="2014" name="Front. Microbiol.">
        <title>High frequency of phylogenetically diverse reductive dehalogenase-homologous genes in deep subseafloor sedimentary metagenomes.</title>
        <authorList>
            <person name="Kawai M."/>
            <person name="Futagami T."/>
            <person name="Toyoda A."/>
            <person name="Takaki Y."/>
            <person name="Nishi S."/>
            <person name="Hori S."/>
            <person name="Arai W."/>
            <person name="Tsubouchi T."/>
            <person name="Morono Y."/>
            <person name="Uchiyama I."/>
            <person name="Ito T."/>
            <person name="Fujiyama A."/>
            <person name="Inagaki F."/>
            <person name="Takami H."/>
        </authorList>
    </citation>
    <scope>NUCLEOTIDE SEQUENCE</scope>
    <source>
        <strain evidence="1">Expedition CK06-06</strain>
    </source>
</reference>
<dbReference type="AlphaFoldDB" id="X0X975"/>
<proteinExistence type="predicted"/>
<gene>
    <name evidence="1" type="ORF">S01H1_62166</name>
</gene>
<sequence length="253" mass="29225">LKVIGENSFKKYNRLFLSERSIDQDLQVDEVFCHLVNKGIFNVGLEFRCSNCELKFWNSLNEISSNVVCEFCGSEVKIANQLERNSWRYRRSGIFGLEDHQDGGVPVVLTMQQLQANSFHDSFLYTTSMSINPKSKGSAIDGCESDFVIITSDRSGNISLIISECKTKKEITDKDVDNLIKVANAFSAHRIKTYILFSKLEEFTDVEIERCKRAQDPYRNRVIILTSRELESWFIYQEREKSFEIKKHASGWD</sequence>
<organism evidence="1">
    <name type="scientific">marine sediment metagenome</name>
    <dbReference type="NCBI Taxonomy" id="412755"/>
    <lineage>
        <taxon>unclassified sequences</taxon>
        <taxon>metagenomes</taxon>
        <taxon>ecological metagenomes</taxon>
    </lineage>
</organism>
<evidence type="ECO:0000313" key="1">
    <source>
        <dbReference type="EMBL" id="GAG39764.1"/>
    </source>
</evidence>